<comment type="caution">
    <text evidence="2">The sequence shown here is derived from an EMBL/GenBank/DDBJ whole genome shotgun (WGS) entry which is preliminary data.</text>
</comment>
<reference evidence="2 3" key="1">
    <citation type="journal article" date="2019" name="PLoS ONE">
        <title>Pup mortality in New Zealand sea lions (Phocarctos hookeri) at Enderby Island, Auckland Islands, 2013-18.</title>
        <authorList>
            <person name="Michael S.A."/>
            <person name="Hayman D.T.S."/>
            <person name="Gray R."/>
            <person name="Zhang J."/>
            <person name="Rogers L."/>
            <person name="Roe W.D."/>
        </authorList>
    </citation>
    <scope>NUCLEOTIDE SEQUENCE [LARGE SCALE GENOMIC DNA]</scope>
    <source>
        <strain evidence="2 3">SM868</strain>
    </source>
</reference>
<feature type="transmembrane region" description="Helical" evidence="1">
    <location>
        <begin position="115"/>
        <end position="135"/>
    </location>
</feature>
<accession>A0A844LVS7</accession>
<feature type="transmembrane region" description="Helical" evidence="1">
    <location>
        <begin position="54"/>
        <end position="76"/>
    </location>
</feature>
<evidence type="ECO:0000313" key="3">
    <source>
        <dbReference type="Proteomes" id="UP000442109"/>
    </source>
</evidence>
<evidence type="ECO:0000313" key="2">
    <source>
        <dbReference type="EMBL" id="MUG31189.1"/>
    </source>
</evidence>
<dbReference type="EMBL" id="WFKQ01000001">
    <property type="protein sequence ID" value="MUG31189.1"/>
    <property type="molecule type" value="Genomic_DNA"/>
</dbReference>
<dbReference type="Proteomes" id="UP000442109">
    <property type="component" value="Unassembled WGS sequence"/>
</dbReference>
<feature type="transmembrane region" description="Helical" evidence="1">
    <location>
        <begin position="83"/>
        <end position="103"/>
    </location>
</feature>
<gene>
    <name evidence="2" type="ORF">GB996_00075</name>
</gene>
<keyword evidence="1" id="KW-0812">Transmembrane</keyword>
<protein>
    <recommendedName>
        <fullName evidence="4">DUF2069 domain-containing protein</fullName>
    </recommendedName>
</protein>
<dbReference type="OrthoDB" id="6647430at2"/>
<organism evidence="2 3">
    <name type="scientific">Psychrobacter sanguinis</name>
    <dbReference type="NCBI Taxonomy" id="861445"/>
    <lineage>
        <taxon>Bacteria</taxon>
        <taxon>Pseudomonadati</taxon>
        <taxon>Pseudomonadota</taxon>
        <taxon>Gammaproteobacteria</taxon>
        <taxon>Moraxellales</taxon>
        <taxon>Moraxellaceae</taxon>
        <taxon>Psychrobacter</taxon>
    </lineage>
</organism>
<keyword evidence="3" id="KW-1185">Reference proteome</keyword>
<name>A0A844LVS7_9GAMM</name>
<feature type="transmembrane region" description="Helical" evidence="1">
    <location>
        <begin position="27"/>
        <end position="48"/>
    </location>
</feature>
<evidence type="ECO:0008006" key="4">
    <source>
        <dbReference type="Google" id="ProtNLM"/>
    </source>
</evidence>
<proteinExistence type="predicted"/>
<keyword evidence="1" id="KW-0472">Membrane</keyword>
<dbReference type="AlphaFoldDB" id="A0A844LVS7"/>
<dbReference type="RefSeq" id="WP_155586512.1">
    <property type="nucleotide sequence ID" value="NZ_WFKQ01000001.1"/>
</dbReference>
<keyword evidence="1" id="KW-1133">Transmembrane helix</keyword>
<sequence>MANKKTLDRASAENVVAIANLQAKLRIIWLVWLIYRSLGLPVLLGLLLPAHPDIIGGIAWQILWLIPALIVTPWMLKGKSPYALLMSSMLTLVYLGASGVTLFSRFYDSGISVAWVYGLDVLLLLAINMGLFKLLKRLPSMNG</sequence>
<evidence type="ECO:0000256" key="1">
    <source>
        <dbReference type="SAM" id="Phobius"/>
    </source>
</evidence>